<dbReference type="InterPro" id="IPR001867">
    <property type="entry name" value="OmpR/PhoB-type_DNA-bd"/>
</dbReference>
<keyword evidence="5" id="KW-0804">Transcription</keyword>
<gene>
    <name evidence="10" type="ORF">FHS42_007189</name>
</gene>
<accession>A0A7W9QGY3</accession>
<feature type="coiled-coil region" evidence="7">
    <location>
        <begin position="568"/>
        <end position="595"/>
    </location>
</feature>
<dbReference type="PANTHER" id="PTHR35807:SF1">
    <property type="entry name" value="TRANSCRIPTIONAL REGULATOR REDD"/>
    <property type="match status" value="1"/>
</dbReference>
<dbReference type="CDD" id="cd15831">
    <property type="entry name" value="BTAD"/>
    <property type="match status" value="1"/>
</dbReference>
<keyword evidence="7" id="KW-0175">Coiled coil</keyword>
<keyword evidence="2" id="KW-0902">Two-component regulatory system</keyword>
<dbReference type="GO" id="GO:0006355">
    <property type="term" value="P:regulation of DNA-templated transcription"/>
    <property type="evidence" value="ECO:0007669"/>
    <property type="project" value="InterPro"/>
</dbReference>
<dbReference type="InterPro" id="IPR036388">
    <property type="entry name" value="WH-like_DNA-bd_sf"/>
</dbReference>
<comment type="caution">
    <text evidence="10">The sequence shown here is derived from an EMBL/GenBank/DDBJ whole genome shotgun (WGS) entry which is preliminary data.</text>
</comment>
<dbReference type="GO" id="GO:0000160">
    <property type="term" value="P:phosphorelay signal transduction system"/>
    <property type="evidence" value="ECO:0007669"/>
    <property type="project" value="UniProtKB-KW"/>
</dbReference>
<dbReference type="PANTHER" id="PTHR35807">
    <property type="entry name" value="TRANSCRIPTIONAL REGULATOR REDD-RELATED"/>
    <property type="match status" value="1"/>
</dbReference>
<evidence type="ECO:0000313" key="11">
    <source>
        <dbReference type="Proteomes" id="UP000588098"/>
    </source>
</evidence>
<evidence type="ECO:0000256" key="6">
    <source>
        <dbReference type="PROSITE-ProRule" id="PRU01091"/>
    </source>
</evidence>
<dbReference type="SUPFAM" id="SSF48452">
    <property type="entry name" value="TPR-like"/>
    <property type="match status" value="1"/>
</dbReference>
<feature type="domain" description="OmpR/PhoB-type" evidence="9">
    <location>
        <begin position="1"/>
        <end position="64"/>
    </location>
</feature>
<dbReference type="Proteomes" id="UP000588098">
    <property type="component" value="Unassembled WGS sequence"/>
</dbReference>
<dbReference type="SUPFAM" id="SSF52540">
    <property type="entry name" value="P-loop containing nucleoside triphosphate hydrolases"/>
    <property type="match status" value="1"/>
</dbReference>
<evidence type="ECO:0000256" key="3">
    <source>
        <dbReference type="ARBA" id="ARBA00023015"/>
    </source>
</evidence>
<feature type="region of interest" description="Disordered" evidence="8">
    <location>
        <begin position="216"/>
        <end position="236"/>
    </location>
</feature>
<feature type="DNA-binding region" description="OmpR/PhoB-type" evidence="6">
    <location>
        <begin position="1"/>
        <end position="64"/>
    </location>
</feature>
<reference evidence="10 11" key="1">
    <citation type="submission" date="2020-08" db="EMBL/GenBank/DDBJ databases">
        <title>Genomic Encyclopedia of Type Strains, Phase III (KMG-III): the genomes of soil and plant-associated and newly described type strains.</title>
        <authorList>
            <person name="Whitman W."/>
        </authorList>
    </citation>
    <scope>NUCLEOTIDE SEQUENCE [LARGE SCALE GENOMIC DNA]</scope>
    <source>
        <strain evidence="10 11">CECT 8305</strain>
    </source>
</reference>
<dbReference type="InterPro" id="IPR005158">
    <property type="entry name" value="BTAD"/>
</dbReference>
<keyword evidence="3" id="KW-0805">Transcription regulation</keyword>
<dbReference type="PRINTS" id="PR00364">
    <property type="entry name" value="DISEASERSIST"/>
</dbReference>
<dbReference type="Gene3D" id="3.40.50.300">
    <property type="entry name" value="P-loop containing nucleotide triphosphate hydrolases"/>
    <property type="match status" value="1"/>
</dbReference>
<dbReference type="InterPro" id="IPR011990">
    <property type="entry name" value="TPR-like_helical_dom_sf"/>
</dbReference>
<keyword evidence="4 6" id="KW-0238">DNA-binding</keyword>
<dbReference type="GO" id="GO:0003677">
    <property type="term" value="F:DNA binding"/>
    <property type="evidence" value="ECO:0007669"/>
    <property type="project" value="UniProtKB-UniRule"/>
</dbReference>
<dbReference type="AlphaFoldDB" id="A0A7W9QGY3"/>
<evidence type="ECO:0000256" key="5">
    <source>
        <dbReference type="ARBA" id="ARBA00023163"/>
    </source>
</evidence>
<dbReference type="InterPro" id="IPR027417">
    <property type="entry name" value="P-loop_NTPase"/>
</dbReference>
<organism evidence="10 11">
    <name type="scientific">Streptomyces zagrosensis</name>
    <dbReference type="NCBI Taxonomy" id="1042984"/>
    <lineage>
        <taxon>Bacteria</taxon>
        <taxon>Bacillati</taxon>
        <taxon>Actinomycetota</taxon>
        <taxon>Actinomycetes</taxon>
        <taxon>Kitasatosporales</taxon>
        <taxon>Streptomycetaceae</taxon>
        <taxon>Streptomyces</taxon>
    </lineage>
</organism>
<protein>
    <submittedName>
        <fullName evidence="10">DNA-binding SARP family transcriptional activator</fullName>
    </submittedName>
</protein>
<sequence length="611" mass="66334">MLLLTPGQTVSVDALTEAVWPSGAPATARNQIAICVAGLRKLFKDAAGEGELITTSHPGYVINTLEHLLDITGYENLVSRAREALRKGQTAEACDLFAEALALWRGRALDGVTGQRIEEEVTRLEETHLDVCEEHAGLRLQLYGPQPLIAELTTLVTEHPLRERARAHLILAHYRAGRRAEALEVFREGRDLMVRQLGIEPGPALRGLHDLVLQDAPELGGPTADPHATPPGQVPAELPAAPASFTGRVAELAALNRMLDERAGRVPLAVAAISGVAGIGKTALAIHWAERVAERFPDGQLFADLHGFDERNALISPFATLDRFLRALGVPASRIPADLVGRSALFRSVLDGKRVLIVLDNVRSFHQIRPLMPGNGRCCVVITDRERIEDLITHYTVLQIGLNAMAPAEAPLLLAKLAGEGRIGSDPAAALRLGELCDRLPLALQIAGARLVSKPHWSVQHLTNRLVDPARRMNELSPGQGGVRAGFGLSYRALPAAGRRLFRRLGLLSTSDFESWASAAVLDTDQVDAESLMERLVDARLVEVGPGSDPHTMRYRFQDLMRIFARERAEAEESAEERRAVLERYQQRLAEVRGRGVAGPSLTCHAGGTPG</sequence>
<dbReference type="EMBL" id="JACHJL010000033">
    <property type="protein sequence ID" value="MBB5940091.1"/>
    <property type="molecule type" value="Genomic_DNA"/>
</dbReference>
<evidence type="ECO:0000256" key="4">
    <source>
        <dbReference type="ARBA" id="ARBA00023125"/>
    </source>
</evidence>
<name>A0A7W9QGY3_9ACTN</name>
<dbReference type="Pfam" id="PF03704">
    <property type="entry name" value="BTAD"/>
    <property type="match status" value="1"/>
</dbReference>
<dbReference type="SUPFAM" id="SSF46894">
    <property type="entry name" value="C-terminal effector domain of the bipartite response regulators"/>
    <property type="match status" value="1"/>
</dbReference>
<keyword evidence="11" id="KW-1185">Reference proteome</keyword>
<evidence type="ECO:0000256" key="7">
    <source>
        <dbReference type="SAM" id="Coils"/>
    </source>
</evidence>
<dbReference type="InterPro" id="IPR016032">
    <property type="entry name" value="Sig_transdc_resp-reg_C-effctor"/>
</dbReference>
<dbReference type="PROSITE" id="PS51755">
    <property type="entry name" value="OMPR_PHOB"/>
    <property type="match status" value="1"/>
</dbReference>
<evidence type="ECO:0000256" key="2">
    <source>
        <dbReference type="ARBA" id="ARBA00023012"/>
    </source>
</evidence>
<proteinExistence type="inferred from homology"/>
<dbReference type="InterPro" id="IPR051677">
    <property type="entry name" value="AfsR-DnrI-RedD_regulator"/>
</dbReference>
<dbReference type="SMART" id="SM01043">
    <property type="entry name" value="BTAD"/>
    <property type="match status" value="1"/>
</dbReference>
<dbReference type="Gene3D" id="1.10.10.10">
    <property type="entry name" value="Winged helix-like DNA-binding domain superfamily/Winged helix DNA-binding domain"/>
    <property type="match status" value="1"/>
</dbReference>
<dbReference type="Gene3D" id="1.25.40.10">
    <property type="entry name" value="Tetratricopeptide repeat domain"/>
    <property type="match status" value="1"/>
</dbReference>
<evidence type="ECO:0000256" key="8">
    <source>
        <dbReference type="SAM" id="MobiDB-lite"/>
    </source>
</evidence>
<comment type="similarity">
    <text evidence="1">Belongs to the AfsR/DnrI/RedD regulatory family.</text>
</comment>
<evidence type="ECO:0000313" key="10">
    <source>
        <dbReference type="EMBL" id="MBB5940091.1"/>
    </source>
</evidence>
<evidence type="ECO:0000256" key="1">
    <source>
        <dbReference type="ARBA" id="ARBA00005820"/>
    </source>
</evidence>
<evidence type="ECO:0000259" key="9">
    <source>
        <dbReference type="PROSITE" id="PS51755"/>
    </source>
</evidence>